<dbReference type="EMBL" id="AOGT01001376">
    <property type="protein sequence ID" value="EMG47780.1"/>
    <property type="molecule type" value="Genomic_DNA"/>
</dbReference>
<dbReference type="AlphaFoldDB" id="M3JXS9"/>
<sequence>KRRMYPETMSMPIIYQILLLDGTSPLETEH</sequence>
<evidence type="ECO:0000313" key="1">
    <source>
        <dbReference type="EMBL" id="EMG47780.1"/>
    </source>
</evidence>
<feature type="non-terminal residue" evidence="1">
    <location>
        <position position="1"/>
    </location>
</feature>
<comment type="caution">
    <text evidence="1">The sequence shown here is derived from an EMBL/GenBank/DDBJ whole genome shotgun (WGS) entry which is preliminary data.</text>
</comment>
<dbReference type="HOGENOM" id="CLU_3408123_0_0_1"/>
<evidence type="ECO:0000313" key="2">
    <source>
        <dbReference type="Proteomes" id="UP000011777"/>
    </source>
</evidence>
<gene>
    <name evidence="1" type="ORF">G210_1771</name>
</gene>
<organism evidence="1 2">
    <name type="scientific">Candida maltosa (strain Xu316)</name>
    <name type="common">Yeast</name>
    <dbReference type="NCBI Taxonomy" id="1245528"/>
    <lineage>
        <taxon>Eukaryota</taxon>
        <taxon>Fungi</taxon>
        <taxon>Dikarya</taxon>
        <taxon>Ascomycota</taxon>
        <taxon>Saccharomycotina</taxon>
        <taxon>Pichiomycetes</taxon>
        <taxon>Debaryomycetaceae</taxon>
        <taxon>Candida/Lodderomyces clade</taxon>
        <taxon>Candida</taxon>
    </lineage>
</organism>
<proteinExistence type="predicted"/>
<protein>
    <submittedName>
        <fullName evidence="1">Uncharacterized protein</fullName>
    </submittedName>
</protein>
<accession>M3JXS9</accession>
<reference evidence="1 2" key="1">
    <citation type="submission" date="2013-02" db="EMBL/GenBank/DDBJ databases">
        <title>Genome sequence of Candida maltosa Xu316, a potential industrial strain for xylitol and ethanol production.</title>
        <authorList>
            <person name="Yu J."/>
            <person name="Wang Q."/>
            <person name="Geng X."/>
            <person name="Bao W."/>
            <person name="He P."/>
            <person name="Cai J."/>
        </authorList>
    </citation>
    <scope>NUCLEOTIDE SEQUENCE [LARGE SCALE GENOMIC DNA]</scope>
    <source>
        <strain evidence="2">Xu316</strain>
    </source>
</reference>
<dbReference type="Proteomes" id="UP000011777">
    <property type="component" value="Unassembled WGS sequence"/>
</dbReference>
<keyword evidence="2" id="KW-1185">Reference proteome</keyword>
<name>M3JXS9_CANMX</name>